<evidence type="ECO:0000256" key="6">
    <source>
        <dbReference type="RuleBase" id="RU004355"/>
    </source>
</evidence>
<dbReference type="InterPro" id="IPR003753">
    <property type="entry name" value="Exonuc_VII_L"/>
</dbReference>
<comment type="subunit">
    <text evidence="5">Heterooligomer composed of large and small subunits.</text>
</comment>
<sequence length="476" mass="51595">MEPDFLPPRPVPAPRIWPVGALTRAIADALEARFNPVAVRGEVSGFTRAASGHCYFSLKDDSGQLRCAMFRRAAGLLNFSPREGDQVEVRGRVAVYEPRGDLQLVVESMQRAGQGALFEQFLRLKSQLEAEGLFHAERKRPLPPLPRAIGVVTSLGAAALHDVLTALARRVPHIPVVVAPAAVQGAGAPEELRRALSKLYLLAQDGRAPEGDLALDAEAANPSDGAPPIDVILLVRGGGSIEDLWAFNDERLARTIAASPVPLVSGVGHETDFTIADFVADLRAPTPTAAAELVSAPRAQHLGDLQAQAERLARALRRRLDGENQRIDWLASRLSRPSEAVAGERLRLDRQAQRLRHALALRLERERARLAQWQDRLPRQLAPRLAADAVQLARLADRLGAAVARQQTSAHERLERAALRLAALDPQRVLERGYAWLEDEAGHAITHAAQTAPGQPIRATLADGKVDLTVNGPASR</sequence>
<evidence type="ECO:0000256" key="5">
    <source>
        <dbReference type="HAMAP-Rule" id="MF_00378"/>
    </source>
</evidence>
<proteinExistence type="inferred from homology"/>
<evidence type="ECO:0000259" key="7">
    <source>
        <dbReference type="Pfam" id="PF02601"/>
    </source>
</evidence>
<dbReference type="RefSeq" id="WP_106704129.1">
    <property type="nucleotide sequence ID" value="NZ_CP027666.1"/>
</dbReference>
<dbReference type="EC" id="3.1.11.6" evidence="5"/>
<comment type="function">
    <text evidence="5">Bidirectionally degrades single-stranded DNA into large acid-insoluble oligonucleotides, which are then degraded further into small acid-soluble oligonucleotides.</text>
</comment>
<comment type="similarity">
    <text evidence="5 6">Belongs to the XseA family.</text>
</comment>
<dbReference type="Proteomes" id="UP000239709">
    <property type="component" value="Chromosome"/>
</dbReference>
<evidence type="ECO:0000259" key="8">
    <source>
        <dbReference type="Pfam" id="PF13742"/>
    </source>
</evidence>
<dbReference type="Gene3D" id="2.40.50.1010">
    <property type="match status" value="1"/>
</dbReference>
<feature type="domain" description="Exonuclease VII large subunit C-terminal" evidence="7">
    <location>
        <begin position="133"/>
        <end position="468"/>
    </location>
</feature>
<dbReference type="CDD" id="cd04489">
    <property type="entry name" value="ExoVII_LU_OBF"/>
    <property type="match status" value="1"/>
</dbReference>
<dbReference type="Pfam" id="PF13742">
    <property type="entry name" value="tRNA_anti_2"/>
    <property type="match status" value="1"/>
</dbReference>
<accession>A0A2S0MIR1</accession>
<dbReference type="PANTHER" id="PTHR30008:SF0">
    <property type="entry name" value="EXODEOXYRIBONUCLEASE 7 LARGE SUBUNIT"/>
    <property type="match status" value="1"/>
</dbReference>
<keyword evidence="1 5" id="KW-0963">Cytoplasm</keyword>
<protein>
    <recommendedName>
        <fullName evidence="5">Exodeoxyribonuclease 7 large subunit</fullName>
        <ecNumber evidence="5">3.1.11.6</ecNumber>
    </recommendedName>
    <alternativeName>
        <fullName evidence="5">Exodeoxyribonuclease VII large subunit</fullName>
        <shortName evidence="5">Exonuclease VII large subunit</shortName>
    </alternativeName>
</protein>
<reference evidence="9 10" key="1">
    <citation type="submission" date="2018-03" db="EMBL/GenBank/DDBJ databases">
        <title>Genome sequencing of Ottowia sp.</title>
        <authorList>
            <person name="Kim S.-J."/>
            <person name="Heo J."/>
            <person name="Kwon S.-W."/>
        </authorList>
    </citation>
    <scope>NUCLEOTIDE SEQUENCE [LARGE SCALE GENOMIC DNA]</scope>
    <source>
        <strain evidence="9 10">KADR8-3</strain>
    </source>
</reference>
<dbReference type="OrthoDB" id="9802795at2"/>
<dbReference type="GO" id="GO:0006308">
    <property type="term" value="P:DNA catabolic process"/>
    <property type="evidence" value="ECO:0007669"/>
    <property type="project" value="UniProtKB-UniRule"/>
</dbReference>
<dbReference type="GO" id="GO:0008855">
    <property type="term" value="F:exodeoxyribonuclease VII activity"/>
    <property type="evidence" value="ECO:0007669"/>
    <property type="project" value="UniProtKB-UniRule"/>
</dbReference>
<feature type="domain" description="OB-fold nucleic acid binding" evidence="8">
    <location>
        <begin position="18"/>
        <end position="110"/>
    </location>
</feature>
<comment type="catalytic activity">
    <reaction evidence="5 6">
        <text>Exonucleolytic cleavage in either 5'- to 3'- or 3'- to 5'-direction to yield nucleoside 5'-phosphates.</text>
        <dbReference type="EC" id="3.1.11.6"/>
    </reaction>
</comment>
<name>A0A2S0MIR1_9BURK</name>
<keyword evidence="3 5" id="KW-0378">Hydrolase</keyword>
<dbReference type="GO" id="GO:0003676">
    <property type="term" value="F:nucleic acid binding"/>
    <property type="evidence" value="ECO:0007669"/>
    <property type="project" value="InterPro"/>
</dbReference>
<comment type="subcellular location">
    <subcellularLocation>
        <location evidence="5 6">Cytoplasm</location>
    </subcellularLocation>
</comment>
<dbReference type="HAMAP" id="MF_00378">
    <property type="entry name" value="Exonuc_7_L"/>
    <property type="match status" value="1"/>
</dbReference>
<dbReference type="AlphaFoldDB" id="A0A2S0MIR1"/>
<dbReference type="Pfam" id="PF02601">
    <property type="entry name" value="Exonuc_VII_L"/>
    <property type="match status" value="1"/>
</dbReference>
<dbReference type="InterPro" id="IPR025824">
    <property type="entry name" value="OB-fold_nuc-bd_dom"/>
</dbReference>
<dbReference type="KEGG" id="otk:C6570_16145"/>
<gene>
    <name evidence="5 9" type="primary">xseA</name>
    <name evidence="9" type="ORF">C6570_16145</name>
</gene>
<keyword evidence="4 5" id="KW-0269">Exonuclease</keyword>
<dbReference type="NCBIfam" id="TIGR00237">
    <property type="entry name" value="xseA"/>
    <property type="match status" value="1"/>
</dbReference>
<keyword evidence="2 5" id="KW-0540">Nuclease</keyword>
<evidence type="ECO:0000313" key="10">
    <source>
        <dbReference type="Proteomes" id="UP000239709"/>
    </source>
</evidence>
<keyword evidence="10" id="KW-1185">Reference proteome</keyword>
<dbReference type="GO" id="GO:0009318">
    <property type="term" value="C:exodeoxyribonuclease VII complex"/>
    <property type="evidence" value="ECO:0007669"/>
    <property type="project" value="UniProtKB-UniRule"/>
</dbReference>
<organism evidence="9 10">
    <name type="scientific">Ottowia oryzae</name>
    <dbReference type="NCBI Taxonomy" id="2109914"/>
    <lineage>
        <taxon>Bacteria</taxon>
        <taxon>Pseudomonadati</taxon>
        <taxon>Pseudomonadota</taxon>
        <taxon>Betaproteobacteria</taxon>
        <taxon>Burkholderiales</taxon>
        <taxon>Comamonadaceae</taxon>
        <taxon>Ottowia</taxon>
    </lineage>
</organism>
<evidence type="ECO:0000256" key="2">
    <source>
        <dbReference type="ARBA" id="ARBA00022722"/>
    </source>
</evidence>
<evidence type="ECO:0000256" key="4">
    <source>
        <dbReference type="ARBA" id="ARBA00022839"/>
    </source>
</evidence>
<evidence type="ECO:0000313" key="9">
    <source>
        <dbReference type="EMBL" id="AVO35583.1"/>
    </source>
</evidence>
<dbReference type="InterPro" id="IPR020579">
    <property type="entry name" value="Exonuc_VII_lsu_C"/>
</dbReference>
<dbReference type="EMBL" id="CP027666">
    <property type="protein sequence ID" value="AVO35583.1"/>
    <property type="molecule type" value="Genomic_DNA"/>
</dbReference>
<evidence type="ECO:0000256" key="1">
    <source>
        <dbReference type="ARBA" id="ARBA00022490"/>
    </source>
</evidence>
<evidence type="ECO:0000256" key="3">
    <source>
        <dbReference type="ARBA" id="ARBA00022801"/>
    </source>
</evidence>
<dbReference type="GO" id="GO:0005737">
    <property type="term" value="C:cytoplasm"/>
    <property type="evidence" value="ECO:0007669"/>
    <property type="project" value="UniProtKB-SubCell"/>
</dbReference>
<dbReference type="PANTHER" id="PTHR30008">
    <property type="entry name" value="EXODEOXYRIBONUCLEASE 7 LARGE SUBUNIT"/>
    <property type="match status" value="1"/>
</dbReference>